<evidence type="ECO:0000313" key="3">
    <source>
        <dbReference type="Proteomes" id="UP000326170"/>
    </source>
</evidence>
<dbReference type="RefSeq" id="WP_152941877.1">
    <property type="nucleotide sequence ID" value="NZ_CP045488.1"/>
</dbReference>
<feature type="domain" description="DUF7344" evidence="1">
    <location>
        <begin position="23"/>
        <end position="99"/>
    </location>
</feature>
<dbReference type="Proteomes" id="UP000326170">
    <property type="component" value="Chromosome"/>
</dbReference>
<accession>A0A5P9P4V6</accession>
<name>A0A5P9P4V6_9EURY</name>
<sequence>MEPEDRSSDRSTATRDAIDDAFLALRDRKRRFACYFLLEHETASLSEVADVVSGWIHTADGRLVESRCRDRCHLQLRHVHVPTLVETGVIAYDDEAETLSLAPCREPVRELIARACRNETGSCT</sequence>
<dbReference type="Pfam" id="PF24035">
    <property type="entry name" value="DUF7344"/>
    <property type="match status" value="1"/>
</dbReference>
<dbReference type="GeneID" id="42301760"/>
<dbReference type="InterPro" id="IPR055768">
    <property type="entry name" value="DUF7344"/>
</dbReference>
<gene>
    <name evidence="2" type="ORF">GCU68_11915</name>
</gene>
<protein>
    <recommendedName>
        <fullName evidence="1">DUF7344 domain-containing protein</fullName>
    </recommendedName>
</protein>
<organism evidence="2 3">
    <name type="scientific">Natronorubrum aibiense</name>
    <dbReference type="NCBI Taxonomy" id="348826"/>
    <lineage>
        <taxon>Archaea</taxon>
        <taxon>Methanobacteriati</taxon>
        <taxon>Methanobacteriota</taxon>
        <taxon>Stenosarchaea group</taxon>
        <taxon>Halobacteria</taxon>
        <taxon>Halobacteriales</taxon>
        <taxon>Natrialbaceae</taxon>
        <taxon>Natronorubrum</taxon>
    </lineage>
</organism>
<keyword evidence="3" id="KW-1185">Reference proteome</keyword>
<evidence type="ECO:0000259" key="1">
    <source>
        <dbReference type="Pfam" id="PF24035"/>
    </source>
</evidence>
<evidence type="ECO:0000313" key="2">
    <source>
        <dbReference type="EMBL" id="QFU83189.1"/>
    </source>
</evidence>
<reference evidence="2 3" key="1">
    <citation type="journal article" date="2007" name="Int. J. Syst. Evol. Microbiol.">
        <title>Natronorubrum sulfidifaciens sp. nov., an extremely haloalkaliphilic archaeon isolated from Aiding salt lake in Xin-Jiang, China.</title>
        <authorList>
            <person name="Cui H.L."/>
            <person name="Tohty D."/>
            <person name="Liu H.C."/>
            <person name="Liu S.J."/>
            <person name="Oren A."/>
            <person name="Zhou P.J."/>
        </authorList>
    </citation>
    <scope>NUCLEOTIDE SEQUENCE [LARGE SCALE GENOMIC DNA]</scope>
    <source>
        <strain evidence="2 3">7-3</strain>
    </source>
</reference>
<dbReference type="KEGG" id="nas:GCU68_11915"/>
<dbReference type="AlphaFoldDB" id="A0A5P9P4V6"/>
<proteinExistence type="predicted"/>
<dbReference type="OrthoDB" id="247722at2157"/>
<dbReference type="EMBL" id="CP045488">
    <property type="protein sequence ID" value="QFU83189.1"/>
    <property type="molecule type" value="Genomic_DNA"/>
</dbReference>